<proteinExistence type="inferred from homology"/>
<dbReference type="GO" id="GO:0005525">
    <property type="term" value="F:GTP binding"/>
    <property type="evidence" value="ECO:0007669"/>
    <property type="project" value="UniProtKB-KW"/>
</dbReference>
<dbReference type="Gene3D" id="3.40.50.300">
    <property type="entry name" value="P-loop containing nucleotide triphosphate hydrolases"/>
    <property type="match status" value="1"/>
</dbReference>
<evidence type="ECO:0000256" key="2">
    <source>
        <dbReference type="ARBA" id="ARBA00022741"/>
    </source>
</evidence>
<keyword evidence="2" id="KW-0547">Nucleotide-binding</keyword>
<accession>A0A919UIA7</accession>
<evidence type="ECO:0000256" key="3">
    <source>
        <dbReference type="ARBA" id="ARBA00022801"/>
    </source>
</evidence>
<dbReference type="PRINTS" id="PR00449">
    <property type="entry name" value="RASTRNSFRMNG"/>
</dbReference>
<evidence type="ECO:0008006" key="8">
    <source>
        <dbReference type="Google" id="ProtNLM"/>
    </source>
</evidence>
<reference evidence="6" key="1">
    <citation type="submission" date="2021-01" db="EMBL/GenBank/DDBJ databases">
        <title>Whole genome shotgun sequence of Dactylosporangium siamense NBRC 106093.</title>
        <authorList>
            <person name="Komaki H."/>
            <person name="Tamura T."/>
        </authorList>
    </citation>
    <scope>NUCLEOTIDE SEQUENCE</scope>
    <source>
        <strain evidence="6">NBRC 106093</strain>
    </source>
</reference>
<evidence type="ECO:0000256" key="4">
    <source>
        <dbReference type="ARBA" id="ARBA00023134"/>
    </source>
</evidence>
<dbReference type="SUPFAM" id="SSF52540">
    <property type="entry name" value="P-loop containing nucleoside triphosphate hydrolases"/>
    <property type="match status" value="1"/>
</dbReference>
<keyword evidence="3" id="KW-0378">Hydrolase</keyword>
<evidence type="ECO:0000256" key="1">
    <source>
        <dbReference type="ARBA" id="ARBA00005290"/>
    </source>
</evidence>
<evidence type="ECO:0000256" key="5">
    <source>
        <dbReference type="SAM" id="MobiDB-lite"/>
    </source>
</evidence>
<comment type="similarity">
    <text evidence="1">Belongs to the GPN-loop GTPase family.</text>
</comment>
<dbReference type="EMBL" id="BONQ01000178">
    <property type="protein sequence ID" value="GIG52405.1"/>
    <property type="molecule type" value="Genomic_DNA"/>
</dbReference>
<dbReference type="PANTHER" id="PTHR42708">
    <property type="entry name" value="ATP/GTP-BINDING PROTEIN-RELATED"/>
    <property type="match status" value="1"/>
</dbReference>
<protein>
    <recommendedName>
        <fullName evidence="8">ATP/GTP-binding protein</fullName>
    </recommendedName>
</protein>
<sequence length="284" mass="30368">MMDDSQYVDSGQPGAPREGAAERGEQASLPDLYGQMPGRLAQAGEQYDIERGLDRFTRWVDQGRHSLTVDPVGAVQPIPGPAATGIPSGPASGHVPLAVKILIAGGFGVGKTTLITAVSEIGPLQTEEVLTSAGLGIDDVHGVEGKTTTTVAMDFGRISINQDIVLYLFGTPGQDRFWFLWDELVMGALGAVVLADTRRLTDCFPSIDYFEQRGTPFLVAVNCFDGVQKHSANAVRRALDLDLDVPVVLCDARDRRSVKDVLIALVERVMTVSRVGRGVGTLHG</sequence>
<evidence type="ECO:0000313" key="6">
    <source>
        <dbReference type="EMBL" id="GIG52405.1"/>
    </source>
</evidence>
<name>A0A919UIA7_9ACTN</name>
<comment type="caution">
    <text evidence="6">The sequence shown here is derived from an EMBL/GenBank/DDBJ whole genome shotgun (WGS) entry which is preliminary data.</text>
</comment>
<feature type="region of interest" description="Disordered" evidence="5">
    <location>
        <begin position="1"/>
        <end position="24"/>
    </location>
</feature>
<gene>
    <name evidence="6" type="ORF">Dsi01nite_104460</name>
</gene>
<dbReference type="PANTHER" id="PTHR42708:SF1">
    <property type="entry name" value="GLIDING MOTILITY PROTEIN MGLA"/>
    <property type="match status" value="1"/>
</dbReference>
<evidence type="ECO:0000313" key="7">
    <source>
        <dbReference type="Proteomes" id="UP000660611"/>
    </source>
</evidence>
<dbReference type="Pfam" id="PF03029">
    <property type="entry name" value="ATP_bind_1"/>
    <property type="match status" value="1"/>
</dbReference>
<dbReference type="GO" id="GO:0016787">
    <property type="term" value="F:hydrolase activity"/>
    <property type="evidence" value="ECO:0007669"/>
    <property type="project" value="UniProtKB-KW"/>
</dbReference>
<dbReference type="InterPro" id="IPR027417">
    <property type="entry name" value="P-loop_NTPase"/>
</dbReference>
<dbReference type="InterPro" id="IPR004130">
    <property type="entry name" value="Gpn"/>
</dbReference>
<keyword evidence="4" id="KW-0342">GTP-binding</keyword>
<dbReference type="CDD" id="cd00882">
    <property type="entry name" value="Ras_like_GTPase"/>
    <property type="match status" value="1"/>
</dbReference>
<dbReference type="AlphaFoldDB" id="A0A919UIA7"/>
<dbReference type="InterPro" id="IPR052705">
    <property type="entry name" value="Gliding_Motility_GTPase"/>
</dbReference>
<dbReference type="Proteomes" id="UP000660611">
    <property type="component" value="Unassembled WGS sequence"/>
</dbReference>
<keyword evidence="7" id="KW-1185">Reference proteome</keyword>
<organism evidence="6 7">
    <name type="scientific">Dactylosporangium siamense</name>
    <dbReference type="NCBI Taxonomy" id="685454"/>
    <lineage>
        <taxon>Bacteria</taxon>
        <taxon>Bacillati</taxon>
        <taxon>Actinomycetota</taxon>
        <taxon>Actinomycetes</taxon>
        <taxon>Micromonosporales</taxon>
        <taxon>Micromonosporaceae</taxon>
        <taxon>Dactylosporangium</taxon>
    </lineage>
</organism>